<evidence type="ECO:0000313" key="2">
    <source>
        <dbReference type="EMBL" id="GGE60179.1"/>
    </source>
</evidence>
<reference evidence="2" key="1">
    <citation type="journal article" date="2014" name="Int. J. Syst. Evol. Microbiol.">
        <title>Complete genome sequence of Corynebacterium casei LMG S-19264T (=DSM 44701T), isolated from a smear-ripened cheese.</title>
        <authorList>
            <consortium name="US DOE Joint Genome Institute (JGI-PGF)"/>
            <person name="Walter F."/>
            <person name="Albersmeier A."/>
            <person name="Kalinowski J."/>
            <person name="Ruckert C."/>
        </authorList>
    </citation>
    <scope>NUCLEOTIDE SEQUENCE</scope>
    <source>
        <strain evidence="2">CGMCC 1.16012</strain>
    </source>
</reference>
<accession>A0A917AL83</accession>
<keyword evidence="3" id="KW-1185">Reference proteome</keyword>
<keyword evidence="1" id="KW-0732">Signal</keyword>
<comment type="caution">
    <text evidence="2">The sequence shown here is derived from an EMBL/GenBank/DDBJ whole genome shotgun (WGS) entry which is preliminary data.</text>
</comment>
<evidence type="ECO:0008006" key="4">
    <source>
        <dbReference type="Google" id="ProtNLM"/>
    </source>
</evidence>
<evidence type="ECO:0000313" key="3">
    <source>
        <dbReference type="Proteomes" id="UP000606730"/>
    </source>
</evidence>
<dbReference type="Gene3D" id="1.25.40.10">
    <property type="entry name" value="Tetratricopeptide repeat domain"/>
    <property type="match status" value="1"/>
</dbReference>
<dbReference type="SMART" id="SM00028">
    <property type="entry name" value="TPR"/>
    <property type="match status" value="2"/>
</dbReference>
<organism evidence="2 3">
    <name type="scientific">Actibacterium pelagium</name>
    <dbReference type="NCBI Taxonomy" id="2029103"/>
    <lineage>
        <taxon>Bacteria</taxon>
        <taxon>Pseudomonadati</taxon>
        <taxon>Pseudomonadota</taxon>
        <taxon>Alphaproteobacteria</taxon>
        <taxon>Rhodobacterales</taxon>
        <taxon>Roseobacteraceae</taxon>
        <taxon>Actibacterium</taxon>
    </lineage>
</organism>
<gene>
    <name evidence="2" type="ORF">GCM10011517_29710</name>
</gene>
<protein>
    <recommendedName>
        <fullName evidence="4">Tetratricopeptide repeat protein</fullName>
    </recommendedName>
</protein>
<dbReference type="PROSITE" id="PS51257">
    <property type="entry name" value="PROKAR_LIPOPROTEIN"/>
    <property type="match status" value="1"/>
</dbReference>
<evidence type="ECO:0000256" key="1">
    <source>
        <dbReference type="SAM" id="SignalP"/>
    </source>
</evidence>
<reference evidence="2" key="2">
    <citation type="submission" date="2020-09" db="EMBL/GenBank/DDBJ databases">
        <authorList>
            <person name="Sun Q."/>
            <person name="Zhou Y."/>
        </authorList>
    </citation>
    <scope>NUCLEOTIDE SEQUENCE</scope>
    <source>
        <strain evidence="2">CGMCC 1.16012</strain>
    </source>
</reference>
<sequence>MAPRFIVLLASLALLASCQARGQLNEGFEGPPPPPGTPIVREAVDGLIVGHRLMAAGEYELALSAYYRAGSEQGLTMDVLSAIGSANLKLGRLYQAEDVLRRAVAEDDAFAPAYNNLGVVLMELNEPGEAKIFFKTAFAIDGGISPEIRENLNRAIALTENPAYDASNNNGYELVRRGKGRYLLLSTPPTEEQ</sequence>
<feature type="signal peptide" evidence="1">
    <location>
        <begin position="1"/>
        <end position="22"/>
    </location>
</feature>
<feature type="chain" id="PRO_5037748614" description="Tetratricopeptide repeat protein" evidence="1">
    <location>
        <begin position="23"/>
        <end position="193"/>
    </location>
</feature>
<dbReference type="SUPFAM" id="SSF48452">
    <property type="entry name" value="TPR-like"/>
    <property type="match status" value="1"/>
</dbReference>
<proteinExistence type="predicted"/>
<dbReference type="InterPro" id="IPR019734">
    <property type="entry name" value="TPR_rpt"/>
</dbReference>
<dbReference type="EMBL" id="BMKN01000003">
    <property type="protein sequence ID" value="GGE60179.1"/>
    <property type="molecule type" value="Genomic_DNA"/>
</dbReference>
<dbReference type="AlphaFoldDB" id="A0A917AL83"/>
<dbReference type="OrthoDB" id="495305at2"/>
<dbReference type="RefSeq" id="WP_095595527.1">
    <property type="nucleotide sequence ID" value="NZ_BMKN01000003.1"/>
</dbReference>
<dbReference type="Proteomes" id="UP000606730">
    <property type="component" value="Unassembled WGS sequence"/>
</dbReference>
<dbReference type="Pfam" id="PF13181">
    <property type="entry name" value="TPR_8"/>
    <property type="match status" value="1"/>
</dbReference>
<dbReference type="InterPro" id="IPR011990">
    <property type="entry name" value="TPR-like_helical_dom_sf"/>
</dbReference>
<name>A0A917AL83_9RHOB</name>